<dbReference type="Gene3D" id="3.40.50.2300">
    <property type="match status" value="1"/>
</dbReference>
<dbReference type="RefSeq" id="WP_010691346.1">
    <property type="nucleotide sequence ID" value="NZ_CAUZLK010000003.1"/>
</dbReference>
<gene>
    <name evidence="2" type="ORF">R54839_PPFHFPJH_00389</name>
</gene>
<dbReference type="InterPro" id="IPR046947">
    <property type="entry name" value="LytR-like"/>
</dbReference>
<reference evidence="2 3" key="1">
    <citation type="submission" date="2023-10" db="EMBL/GenBank/DDBJ databases">
        <authorList>
            <person name="Botero Cardona J."/>
        </authorList>
    </citation>
    <scope>NUCLEOTIDE SEQUENCE [LARGE SCALE GENOMIC DNA]</scope>
    <source>
        <strain evidence="2 3">R-54839</strain>
    </source>
</reference>
<evidence type="ECO:0000313" key="2">
    <source>
        <dbReference type="EMBL" id="CAK1230151.1"/>
    </source>
</evidence>
<feature type="domain" description="HTH LytTR-type" evidence="1">
    <location>
        <begin position="133"/>
        <end position="234"/>
    </location>
</feature>
<proteinExistence type="predicted"/>
<dbReference type="GeneID" id="89537656"/>
<dbReference type="SMART" id="SM00850">
    <property type="entry name" value="LytTR"/>
    <property type="match status" value="1"/>
</dbReference>
<dbReference type="Pfam" id="PF04397">
    <property type="entry name" value="LytTR"/>
    <property type="match status" value="1"/>
</dbReference>
<dbReference type="SUPFAM" id="SSF52172">
    <property type="entry name" value="CheY-like"/>
    <property type="match status" value="1"/>
</dbReference>
<comment type="caution">
    <text evidence="2">The sequence shown here is derived from an EMBL/GenBank/DDBJ whole genome shotgun (WGS) entry which is preliminary data.</text>
</comment>
<evidence type="ECO:0000313" key="3">
    <source>
        <dbReference type="Proteomes" id="UP001314261"/>
    </source>
</evidence>
<organism evidence="2 3">
    <name type="scientific">Fructobacillus fructosus</name>
    <dbReference type="NCBI Taxonomy" id="1631"/>
    <lineage>
        <taxon>Bacteria</taxon>
        <taxon>Bacillati</taxon>
        <taxon>Bacillota</taxon>
        <taxon>Bacilli</taxon>
        <taxon>Lactobacillales</taxon>
        <taxon>Lactobacillaceae</taxon>
        <taxon>Fructobacillus</taxon>
    </lineage>
</organism>
<accession>A0ABN9YLL0</accession>
<dbReference type="InterPro" id="IPR007492">
    <property type="entry name" value="LytTR_DNA-bd_dom"/>
</dbReference>
<dbReference type="Gene3D" id="2.40.50.1020">
    <property type="entry name" value="LytTr DNA-binding domain"/>
    <property type="match status" value="1"/>
</dbReference>
<sequence>MPCYILTDKAKDRRYLQKVLVDSLFFETPNSLLHALGRTNHGQIIILDSSIRSFDEAGLQTAKIIRQHDPDSQLIMIAERATLAEKCFEAQIGLLDFIIKRDFSTSFFARLLRAISRAEQNLRQMHESRPIPIRLPDGANSRLFDLNKIIYLTTDSGSHHLFIHEENHVSRIRASMREIESCHKNLYRVHSSFMINVAFLHAYHADEHMLLLITGDRIPVSRHYAGRLREILRWPSENPRTSASLQKN</sequence>
<dbReference type="PROSITE" id="PS50930">
    <property type="entry name" value="HTH_LYTTR"/>
    <property type="match status" value="1"/>
</dbReference>
<dbReference type="PANTHER" id="PTHR37299:SF1">
    <property type="entry name" value="STAGE 0 SPORULATION PROTEIN A HOMOLOG"/>
    <property type="match status" value="1"/>
</dbReference>
<evidence type="ECO:0000259" key="1">
    <source>
        <dbReference type="PROSITE" id="PS50930"/>
    </source>
</evidence>
<dbReference type="Proteomes" id="UP001314261">
    <property type="component" value="Unassembled WGS sequence"/>
</dbReference>
<dbReference type="InterPro" id="IPR011006">
    <property type="entry name" value="CheY-like_superfamily"/>
</dbReference>
<name>A0ABN9YLL0_9LACO</name>
<protein>
    <submittedName>
        <fullName evidence="2">LytR/AlgR family (LytT)</fullName>
    </submittedName>
</protein>
<dbReference type="PANTHER" id="PTHR37299">
    <property type="entry name" value="TRANSCRIPTIONAL REGULATOR-RELATED"/>
    <property type="match status" value="1"/>
</dbReference>
<dbReference type="EMBL" id="CAUZLR010000002">
    <property type="protein sequence ID" value="CAK1230151.1"/>
    <property type="molecule type" value="Genomic_DNA"/>
</dbReference>
<keyword evidence="3" id="KW-1185">Reference proteome</keyword>